<evidence type="ECO:0000256" key="1">
    <source>
        <dbReference type="ARBA" id="ARBA00023002"/>
    </source>
</evidence>
<dbReference type="InterPro" id="IPR036291">
    <property type="entry name" value="NAD(P)-bd_dom_sf"/>
</dbReference>
<dbReference type="InterPro" id="IPR029154">
    <property type="entry name" value="HIBADH-like_NADP-bd"/>
</dbReference>
<keyword evidence="1" id="KW-0560">Oxidoreductase</keyword>
<evidence type="ECO:0000259" key="5">
    <source>
        <dbReference type="Pfam" id="PF14833"/>
    </source>
</evidence>
<evidence type="ECO:0000256" key="3">
    <source>
        <dbReference type="PIRSR" id="PIRSR000103-1"/>
    </source>
</evidence>
<dbReference type="SUPFAM" id="SSF48179">
    <property type="entry name" value="6-phosphogluconate dehydrogenase C-terminal domain-like"/>
    <property type="match status" value="1"/>
</dbReference>
<name>A0A520XFK9_9DELT</name>
<protein>
    <submittedName>
        <fullName evidence="6">NAD(P)-dependent oxidoreductase</fullName>
    </submittedName>
</protein>
<dbReference type="InterPro" id="IPR015815">
    <property type="entry name" value="HIBADH-related"/>
</dbReference>
<proteinExistence type="predicted"/>
<comment type="caution">
    <text evidence="6">The sequence shown here is derived from an EMBL/GenBank/DDBJ whole genome shotgun (WGS) entry which is preliminary data.</text>
</comment>
<dbReference type="Proteomes" id="UP000322454">
    <property type="component" value="Unassembled WGS sequence"/>
</dbReference>
<dbReference type="Pfam" id="PF03446">
    <property type="entry name" value="NAD_binding_2"/>
    <property type="match status" value="1"/>
</dbReference>
<dbReference type="PANTHER" id="PTHR43580">
    <property type="entry name" value="OXIDOREDUCTASE GLYR1-RELATED"/>
    <property type="match status" value="1"/>
</dbReference>
<dbReference type="InterPro" id="IPR008927">
    <property type="entry name" value="6-PGluconate_DH-like_C_sf"/>
</dbReference>
<dbReference type="GO" id="GO:0051287">
    <property type="term" value="F:NAD binding"/>
    <property type="evidence" value="ECO:0007669"/>
    <property type="project" value="InterPro"/>
</dbReference>
<dbReference type="InterPro" id="IPR006115">
    <property type="entry name" value="6PGDH_NADP-bd"/>
</dbReference>
<dbReference type="SUPFAM" id="SSF51735">
    <property type="entry name" value="NAD(P)-binding Rossmann-fold domains"/>
    <property type="match status" value="1"/>
</dbReference>
<evidence type="ECO:0000313" key="7">
    <source>
        <dbReference type="Proteomes" id="UP000322454"/>
    </source>
</evidence>
<gene>
    <name evidence="6" type="ORF">EVJ48_02730</name>
</gene>
<dbReference type="PANTHER" id="PTHR43580:SF2">
    <property type="entry name" value="CYTOKINE-LIKE NUCLEAR FACTOR N-PAC"/>
    <property type="match status" value="1"/>
</dbReference>
<feature type="domain" description="3-hydroxyisobutyrate dehydrogenase-like NAD-binding" evidence="5">
    <location>
        <begin position="169"/>
        <end position="284"/>
    </location>
</feature>
<dbReference type="AlphaFoldDB" id="A0A520XFK9"/>
<feature type="domain" description="6-phosphogluconate dehydrogenase NADP-binding" evidence="4">
    <location>
        <begin position="2"/>
        <end position="163"/>
    </location>
</feature>
<dbReference type="PROSITE" id="PS00895">
    <property type="entry name" value="3_HYDROXYISOBUT_DH"/>
    <property type="match status" value="1"/>
</dbReference>
<dbReference type="GO" id="GO:0016491">
    <property type="term" value="F:oxidoreductase activity"/>
    <property type="evidence" value="ECO:0007669"/>
    <property type="project" value="UniProtKB-KW"/>
</dbReference>
<dbReference type="InterPro" id="IPR002204">
    <property type="entry name" value="3-OH-isobutyrate_DH-rel_CS"/>
</dbReference>
<dbReference type="EMBL" id="SHMQ01000005">
    <property type="protein sequence ID" value="RZV39855.1"/>
    <property type="molecule type" value="Genomic_DNA"/>
</dbReference>
<feature type="active site" evidence="3">
    <location>
        <position position="172"/>
    </location>
</feature>
<dbReference type="InterPro" id="IPR013328">
    <property type="entry name" value="6PGD_dom2"/>
</dbReference>
<dbReference type="GO" id="GO:0050661">
    <property type="term" value="F:NADP binding"/>
    <property type="evidence" value="ECO:0007669"/>
    <property type="project" value="InterPro"/>
</dbReference>
<evidence type="ECO:0000256" key="2">
    <source>
        <dbReference type="ARBA" id="ARBA00023027"/>
    </source>
</evidence>
<dbReference type="Gene3D" id="3.40.50.720">
    <property type="entry name" value="NAD(P)-binding Rossmann-like Domain"/>
    <property type="match status" value="1"/>
</dbReference>
<accession>A0A520XFK9</accession>
<keyword evidence="2" id="KW-0520">NAD</keyword>
<dbReference type="PIRSF" id="PIRSF000103">
    <property type="entry name" value="HIBADH"/>
    <property type="match status" value="1"/>
</dbReference>
<reference evidence="6 7" key="1">
    <citation type="submission" date="2019-01" db="EMBL/GenBank/DDBJ databases">
        <title>Insights into ecological role of a new deltaproteobacterial order Candidatus Sinidesulfobacterales (Sva0485) by metagenomics and metatranscriptomics.</title>
        <authorList>
            <person name="Tan S."/>
            <person name="Liu J."/>
            <person name="Fang Y."/>
            <person name="Hedlund B."/>
            <person name="Lian Z.-H."/>
            <person name="Huang L.-Y."/>
            <person name="Li J.-T."/>
            <person name="Huang L.-N."/>
            <person name="Li W.-J."/>
            <person name="Jiang H.-C."/>
            <person name="Dong H.-L."/>
            <person name="Shu W.-S."/>
        </authorList>
    </citation>
    <scope>NUCLEOTIDE SEQUENCE [LARGE SCALE GENOMIC DNA]</scope>
    <source>
        <strain evidence="6">AP4</strain>
    </source>
</reference>
<dbReference type="Gene3D" id="1.10.1040.10">
    <property type="entry name" value="N-(1-d-carboxylethyl)-l-norvaline Dehydrogenase, domain 2"/>
    <property type="match status" value="1"/>
</dbReference>
<evidence type="ECO:0000313" key="6">
    <source>
        <dbReference type="EMBL" id="RZV39855.1"/>
    </source>
</evidence>
<sequence length="288" mass="31738">MKIGFIGLGIMGNFMALNLLKNGVMLNVYNRTKEKAEEHIKKGAIFLDSPKEVAKKSDIIMLMLSDSKAVSNITDGNDGLLEGLDGEKIIINMSTIEPDYSAMLYKKIKIKSPSSLFLEAPVIGSKIPAKEGTLIILAAGDKKAYDLSTAYFNMIGKKVIYLGDVPKASYLKIINNQIMGITMGALAEGLSLSKKIGLDENTVYDIVNSGAFANPMFQLKGKNIIDNNYETNFPYKHMQKDLDFAVKLSGEFKAFSPLTSAINNSYILGYDKFKDEDMCAIYKTLNCE</sequence>
<organism evidence="6 7">
    <name type="scientific">Candidatus Acidulodesulfobacterium acidiphilum</name>
    <dbReference type="NCBI Taxonomy" id="2597224"/>
    <lineage>
        <taxon>Bacteria</taxon>
        <taxon>Deltaproteobacteria</taxon>
        <taxon>Candidatus Acidulodesulfobacterales</taxon>
        <taxon>Candidatus Acidulodesulfobacterium</taxon>
    </lineage>
</organism>
<dbReference type="InterPro" id="IPR051265">
    <property type="entry name" value="HIBADH-related_NP60_sf"/>
</dbReference>
<dbReference type="Pfam" id="PF14833">
    <property type="entry name" value="NAD_binding_11"/>
    <property type="match status" value="1"/>
</dbReference>
<evidence type="ECO:0000259" key="4">
    <source>
        <dbReference type="Pfam" id="PF03446"/>
    </source>
</evidence>
<dbReference type="GO" id="GO:0016054">
    <property type="term" value="P:organic acid catabolic process"/>
    <property type="evidence" value="ECO:0007669"/>
    <property type="project" value="UniProtKB-ARBA"/>
</dbReference>